<gene>
    <name evidence="1" type="ordered locus">VV2699</name>
</gene>
<dbReference type="HOGENOM" id="CLU_2959719_0_0_6"/>
<organism evidence="1 2">
    <name type="scientific">Vibrio vulnificus (strain YJ016)</name>
    <dbReference type="NCBI Taxonomy" id="196600"/>
    <lineage>
        <taxon>Bacteria</taxon>
        <taxon>Pseudomonadati</taxon>
        <taxon>Pseudomonadota</taxon>
        <taxon>Gammaproteobacteria</taxon>
        <taxon>Vibrionales</taxon>
        <taxon>Vibrionaceae</taxon>
        <taxon>Vibrio</taxon>
    </lineage>
</organism>
<dbReference type="AlphaFoldDB" id="Q7MI17"/>
<reference evidence="1 2" key="1">
    <citation type="journal article" date="2003" name="Genome Res.">
        <title>Comparative genome analysis of Vibrio vulnificus, a marine pathogen.</title>
        <authorList>
            <person name="Chen C.Y."/>
            <person name="Wu K.M."/>
            <person name="Chang Y.C."/>
            <person name="Chang C.H."/>
            <person name="Tsai H.C."/>
            <person name="Liao T.L."/>
            <person name="Liu Y.M."/>
            <person name="Chen H.J."/>
            <person name="Shen A.B."/>
            <person name="Li J.C."/>
            <person name="Su T.L."/>
            <person name="Shao C.P."/>
            <person name="Lee C.T."/>
            <person name="Hor L.I."/>
            <person name="Tsai S.F."/>
        </authorList>
    </citation>
    <scope>NUCLEOTIDE SEQUENCE [LARGE SCALE GENOMIC DNA]</scope>
    <source>
        <strain evidence="1 2">YJ016</strain>
    </source>
</reference>
<protein>
    <submittedName>
        <fullName evidence="1">Uncharacterized protein</fullName>
    </submittedName>
</protein>
<dbReference type="EMBL" id="BA000037">
    <property type="protein sequence ID" value="BAC95464.1"/>
    <property type="molecule type" value="Genomic_DNA"/>
</dbReference>
<dbReference type="Proteomes" id="UP000002675">
    <property type="component" value="Chromosome I"/>
</dbReference>
<sequence length="59" mass="6520">MNTVIKNAKNTPSQLEAEKKKIKDGKIIIEKTKTSSTKNLLGVQTQENNISSVESLSFL</sequence>
<proteinExistence type="predicted"/>
<dbReference type="KEGG" id="vvy:VV2699"/>
<evidence type="ECO:0000313" key="1">
    <source>
        <dbReference type="EMBL" id="BAC95464.1"/>
    </source>
</evidence>
<name>Q7MI17_VIBVY</name>
<accession>Q7MI17</accession>
<evidence type="ECO:0000313" key="2">
    <source>
        <dbReference type="Proteomes" id="UP000002675"/>
    </source>
</evidence>